<name>A0A0E9WG14_ANGAN</name>
<keyword evidence="1" id="KW-1133">Transmembrane helix</keyword>
<reference evidence="2" key="2">
    <citation type="journal article" date="2015" name="Fish Shellfish Immunol.">
        <title>Early steps in the European eel (Anguilla anguilla)-Vibrio vulnificus interaction in the gills: Role of the RtxA13 toxin.</title>
        <authorList>
            <person name="Callol A."/>
            <person name="Pajuelo D."/>
            <person name="Ebbesson L."/>
            <person name="Teles M."/>
            <person name="MacKenzie S."/>
            <person name="Amaro C."/>
        </authorList>
    </citation>
    <scope>NUCLEOTIDE SEQUENCE</scope>
</reference>
<dbReference type="AlphaFoldDB" id="A0A0E9WG14"/>
<keyword evidence="1" id="KW-0472">Membrane</keyword>
<dbReference type="EMBL" id="GBXM01019253">
    <property type="protein sequence ID" value="JAH89324.1"/>
    <property type="molecule type" value="Transcribed_RNA"/>
</dbReference>
<reference evidence="2" key="1">
    <citation type="submission" date="2014-11" db="EMBL/GenBank/DDBJ databases">
        <authorList>
            <person name="Amaro Gonzalez C."/>
        </authorList>
    </citation>
    <scope>NUCLEOTIDE SEQUENCE</scope>
</reference>
<sequence length="46" mass="5330">MCCKCCQYSGNDRPLSLMWTIYVFVPVTLSVWVKYTQDIIGILNNL</sequence>
<accession>A0A0E9WG14</accession>
<organism evidence="2">
    <name type="scientific">Anguilla anguilla</name>
    <name type="common">European freshwater eel</name>
    <name type="synonym">Muraena anguilla</name>
    <dbReference type="NCBI Taxonomy" id="7936"/>
    <lineage>
        <taxon>Eukaryota</taxon>
        <taxon>Metazoa</taxon>
        <taxon>Chordata</taxon>
        <taxon>Craniata</taxon>
        <taxon>Vertebrata</taxon>
        <taxon>Euteleostomi</taxon>
        <taxon>Actinopterygii</taxon>
        <taxon>Neopterygii</taxon>
        <taxon>Teleostei</taxon>
        <taxon>Anguilliformes</taxon>
        <taxon>Anguillidae</taxon>
        <taxon>Anguilla</taxon>
    </lineage>
</organism>
<keyword evidence="1" id="KW-0812">Transmembrane</keyword>
<feature type="transmembrane region" description="Helical" evidence="1">
    <location>
        <begin position="17"/>
        <end position="35"/>
    </location>
</feature>
<proteinExistence type="predicted"/>
<evidence type="ECO:0000256" key="1">
    <source>
        <dbReference type="SAM" id="Phobius"/>
    </source>
</evidence>
<evidence type="ECO:0000313" key="2">
    <source>
        <dbReference type="EMBL" id="JAH89324.1"/>
    </source>
</evidence>
<protein>
    <submittedName>
        <fullName evidence="2">Uncharacterized protein</fullName>
    </submittedName>
</protein>